<comment type="caution">
    <text evidence="2">The sequence shown here is derived from an EMBL/GenBank/DDBJ whole genome shotgun (WGS) entry which is preliminary data.</text>
</comment>
<dbReference type="Proteomes" id="UP000185891">
    <property type="component" value="Unassembled WGS sequence"/>
</dbReference>
<organism evidence="2 3">
    <name type="scientific">Candidatus Campbellbacteria bacterium RIFCSPHIGHO2_12_FULL_35_10</name>
    <dbReference type="NCBI Taxonomy" id="1797578"/>
    <lineage>
        <taxon>Bacteria</taxon>
        <taxon>Candidatus Campbelliibacteriota</taxon>
    </lineage>
</organism>
<gene>
    <name evidence="2" type="ORF">A3E89_01485</name>
</gene>
<feature type="domain" description="DUF397" evidence="1">
    <location>
        <begin position="14"/>
        <end position="65"/>
    </location>
</feature>
<proteinExistence type="predicted"/>
<reference evidence="2 3" key="1">
    <citation type="journal article" date="2016" name="Nat. Commun.">
        <title>Thousands of microbial genomes shed light on interconnected biogeochemical processes in an aquifer system.</title>
        <authorList>
            <person name="Anantharaman K."/>
            <person name="Brown C.T."/>
            <person name="Hug L.A."/>
            <person name="Sharon I."/>
            <person name="Castelle C.J."/>
            <person name="Probst A.J."/>
            <person name="Thomas B.C."/>
            <person name="Singh A."/>
            <person name="Wilkins M.J."/>
            <person name="Karaoz U."/>
            <person name="Brodie E.L."/>
            <person name="Williams K.H."/>
            <person name="Hubbard S.S."/>
            <person name="Banfield J.F."/>
        </authorList>
    </citation>
    <scope>NUCLEOTIDE SEQUENCE [LARGE SCALE GENOMIC DNA]</scope>
</reference>
<evidence type="ECO:0000313" key="2">
    <source>
        <dbReference type="EMBL" id="OGD67938.1"/>
    </source>
</evidence>
<dbReference type="Pfam" id="PF04149">
    <property type="entry name" value="DUF397"/>
    <property type="match status" value="1"/>
</dbReference>
<name>A0A1F5EKK3_9BACT</name>
<sequence>MDSKKDFVVHDSDFKKSSWSRNNPKTCVMVAIKPEGVAIRDSKDPSKQTLFFSHDEWGAFVQGVKGDEF</sequence>
<evidence type="ECO:0000259" key="1">
    <source>
        <dbReference type="Pfam" id="PF04149"/>
    </source>
</evidence>
<evidence type="ECO:0000313" key="3">
    <source>
        <dbReference type="Proteomes" id="UP000185891"/>
    </source>
</evidence>
<dbReference type="EMBL" id="MFAA01000047">
    <property type="protein sequence ID" value="OGD67938.1"/>
    <property type="molecule type" value="Genomic_DNA"/>
</dbReference>
<dbReference type="AlphaFoldDB" id="A0A1F5EKK3"/>
<protein>
    <recommendedName>
        <fullName evidence="1">DUF397 domain-containing protein</fullName>
    </recommendedName>
</protein>
<dbReference type="InterPro" id="IPR007278">
    <property type="entry name" value="DUF397"/>
</dbReference>
<accession>A0A1F5EKK3</accession>